<dbReference type="EMBL" id="JAJFAZ020000002">
    <property type="protein sequence ID" value="KAI5342597.1"/>
    <property type="molecule type" value="Genomic_DNA"/>
</dbReference>
<organism evidence="1 2">
    <name type="scientific">Prunus dulcis</name>
    <name type="common">Almond</name>
    <name type="synonym">Amygdalus dulcis</name>
    <dbReference type="NCBI Taxonomy" id="3755"/>
    <lineage>
        <taxon>Eukaryota</taxon>
        <taxon>Viridiplantae</taxon>
        <taxon>Streptophyta</taxon>
        <taxon>Embryophyta</taxon>
        <taxon>Tracheophyta</taxon>
        <taxon>Spermatophyta</taxon>
        <taxon>Magnoliopsida</taxon>
        <taxon>eudicotyledons</taxon>
        <taxon>Gunneridae</taxon>
        <taxon>Pentapetalae</taxon>
        <taxon>rosids</taxon>
        <taxon>fabids</taxon>
        <taxon>Rosales</taxon>
        <taxon>Rosaceae</taxon>
        <taxon>Amygdaloideae</taxon>
        <taxon>Amygdaleae</taxon>
        <taxon>Prunus</taxon>
    </lineage>
</organism>
<comment type="caution">
    <text evidence="1">The sequence shown here is derived from an EMBL/GenBank/DDBJ whole genome shotgun (WGS) entry which is preliminary data.</text>
</comment>
<dbReference type="AlphaFoldDB" id="A0AAD4WHU2"/>
<keyword evidence="2" id="KW-1185">Reference proteome</keyword>
<dbReference type="Proteomes" id="UP001054821">
    <property type="component" value="Chromosome 2"/>
</dbReference>
<reference evidence="1 2" key="1">
    <citation type="journal article" date="2022" name="G3 (Bethesda)">
        <title>Whole-genome sequence and methylome profiling of the almond [Prunus dulcis (Mill.) D.A. Webb] cultivar 'Nonpareil'.</title>
        <authorList>
            <person name="D'Amico-Willman K.M."/>
            <person name="Ouma W.Z."/>
            <person name="Meulia T."/>
            <person name="Sideli G.M."/>
            <person name="Gradziel T.M."/>
            <person name="Fresnedo-Ramirez J."/>
        </authorList>
    </citation>
    <scope>NUCLEOTIDE SEQUENCE [LARGE SCALE GENOMIC DNA]</scope>
    <source>
        <strain evidence="1">Clone GOH B32 T37-40</strain>
    </source>
</reference>
<sequence>MGLNFHGCRAMIEVKKEVPVMLKMIPTNPIVLDNAVAESWTKFLAFYAQELHLVQCVIVLLIYKLIRRHLSMYGPVEELLQSQNNLMSIEKSTNWVKEVMAWSIEKSFEVAAL</sequence>
<evidence type="ECO:0000313" key="2">
    <source>
        <dbReference type="Proteomes" id="UP001054821"/>
    </source>
</evidence>
<name>A0AAD4WHU2_PRUDU</name>
<gene>
    <name evidence="1" type="ORF">L3X38_010472</name>
</gene>
<protein>
    <submittedName>
        <fullName evidence="1">Uncharacterized protein</fullName>
    </submittedName>
</protein>
<accession>A0AAD4WHU2</accession>
<proteinExistence type="predicted"/>
<evidence type="ECO:0000313" key="1">
    <source>
        <dbReference type="EMBL" id="KAI5342597.1"/>
    </source>
</evidence>